<dbReference type="Proteomes" id="UP000234857">
    <property type="component" value="Unassembled WGS sequence"/>
</dbReference>
<dbReference type="NCBIfam" id="TIGR02532">
    <property type="entry name" value="IV_pilin_GFxxxE"/>
    <property type="match status" value="1"/>
</dbReference>
<dbReference type="SUPFAM" id="SSF54523">
    <property type="entry name" value="Pili subunits"/>
    <property type="match status" value="1"/>
</dbReference>
<protein>
    <recommendedName>
        <fullName evidence="3">Type II secretion system protein GspG C-terminal domain-containing protein</fullName>
    </recommendedName>
</protein>
<organism evidence="1 2">
    <name type="scientific">Muiribacterium halophilum</name>
    <dbReference type="NCBI Taxonomy" id="2053465"/>
    <lineage>
        <taxon>Bacteria</taxon>
        <taxon>Candidatus Muiribacteriota</taxon>
        <taxon>Candidatus Muiribacteriia</taxon>
        <taxon>Candidatus Muiribacteriales</taxon>
        <taxon>Candidatus Muiribacteriaceae</taxon>
        <taxon>Candidatus Muiribacterium</taxon>
    </lineage>
</organism>
<evidence type="ECO:0000313" key="1">
    <source>
        <dbReference type="EMBL" id="PLX19767.1"/>
    </source>
</evidence>
<accession>A0A2N5ZM60</accession>
<gene>
    <name evidence="1" type="ORF">C0601_00970</name>
</gene>
<dbReference type="Gene3D" id="3.30.700.10">
    <property type="entry name" value="Glycoprotein, Type 4 Pilin"/>
    <property type="match status" value="1"/>
</dbReference>
<dbReference type="InterPro" id="IPR045584">
    <property type="entry name" value="Pilin-like"/>
</dbReference>
<evidence type="ECO:0008006" key="3">
    <source>
        <dbReference type="Google" id="ProtNLM"/>
    </source>
</evidence>
<comment type="caution">
    <text evidence="1">The sequence shown here is derived from an EMBL/GenBank/DDBJ whole genome shotgun (WGS) entry which is preliminary data.</text>
</comment>
<name>A0A2N5ZM60_MUIH1</name>
<dbReference type="InterPro" id="IPR012902">
    <property type="entry name" value="N_methyl_site"/>
</dbReference>
<dbReference type="Pfam" id="PF07963">
    <property type="entry name" value="N_methyl"/>
    <property type="match status" value="1"/>
</dbReference>
<evidence type="ECO:0000313" key="2">
    <source>
        <dbReference type="Proteomes" id="UP000234857"/>
    </source>
</evidence>
<proteinExistence type="predicted"/>
<dbReference type="AlphaFoldDB" id="A0A2N5ZM60"/>
<reference evidence="1 2" key="1">
    <citation type="submission" date="2017-11" db="EMBL/GenBank/DDBJ databases">
        <title>Genome-resolved metagenomics identifies genetic mobility, metabolic interactions, and unexpected diversity in perchlorate-reducing communities.</title>
        <authorList>
            <person name="Barnum T.P."/>
            <person name="Figueroa I.A."/>
            <person name="Carlstrom C.I."/>
            <person name="Lucas L.N."/>
            <person name="Engelbrektson A.L."/>
            <person name="Coates J.D."/>
        </authorList>
    </citation>
    <scope>NUCLEOTIDE SEQUENCE [LARGE SCALE GENOMIC DNA]</scope>
    <source>
        <strain evidence="1">BM706</strain>
    </source>
</reference>
<dbReference type="EMBL" id="PKTG01000019">
    <property type="protein sequence ID" value="PLX19767.1"/>
    <property type="molecule type" value="Genomic_DNA"/>
</dbReference>
<sequence>MKRLKVNKKAFTLIELVFAVAILALVSVYAVPWIFDSMRGAKENTLKYNLYSIRQAINRFYDEKESYPRSLDVLVMKGYLQKLPIDPTTGKADWEIAVNRWDDNAEDYIEKWVFDTNLGGGPNYKWADGGNFIAPVITSDPYRDMLPSDNQEVYRSLAGIRNIRSHKRYNYLGGPVLSNDPKMDWNHSWMGRPTYQFFKTYTENYEGVNNTPWDMDAYPVYIIENALGVLLGDVVPSSALTQYNFPDKKYLFDQYAGNYWFRSADPKKQAERLAQDVAIAGVSSYYD</sequence>